<feature type="transmembrane region" description="Helical" evidence="1">
    <location>
        <begin position="347"/>
        <end position="367"/>
    </location>
</feature>
<keyword evidence="1" id="KW-0472">Membrane</keyword>
<proteinExistence type="predicted"/>
<accession>A0ABQ0GQM6</accession>
<feature type="transmembrane region" description="Helical" evidence="1">
    <location>
        <begin position="246"/>
        <end position="271"/>
    </location>
</feature>
<evidence type="ECO:0000313" key="3">
    <source>
        <dbReference type="Proteomes" id="UP001628179"/>
    </source>
</evidence>
<dbReference type="RefSeq" id="XP_070921749.1">
    <property type="nucleotide sequence ID" value="XM_071065648.1"/>
</dbReference>
<keyword evidence="1" id="KW-1133">Transmembrane helix</keyword>
<feature type="transmembrane region" description="Helical" evidence="1">
    <location>
        <begin position="55"/>
        <end position="80"/>
    </location>
</feature>
<sequence>MAADSTANCIGLDAFRDFGDYMTLLRNRTSFNETLLRQCQVPICGALWGYGLPDISGIGVAIGYMVATVIGPFLSLLLLASQHLSILSNLNGAFQTVLTSGLASFFESAVYFALAIEIATTVILFAKDYEFKTTAFGFYEARVSTIACTICLLPLLYPVTILSYSSIPSVIDIQDKRVYRLCLFYIAVLASVYPFFSESVRTWAPTQIGESAGDGGVTYVDEDEWDALGRACFGTLEYLTEKDYTILGAFQMVASLFIILFSICTLVPPVLRRLNYDRYGGDSPVLKPMTAFCNKASHACQQSPLKYVLLATPVCLAAPLLWGFWKLRTLQKELATATGKDYEGNEWGFGQVIAITIFVPVGVEMIFGAIQGRPAKVGNGPHRNGG</sequence>
<evidence type="ECO:0000256" key="1">
    <source>
        <dbReference type="SAM" id="Phobius"/>
    </source>
</evidence>
<keyword evidence="1" id="KW-0812">Transmembrane</keyword>
<feature type="transmembrane region" description="Helical" evidence="1">
    <location>
        <begin position="178"/>
        <end position="196"/>
    </location>
</feature>
<organism evidence="2 3">
    <name type="scientific">Madurella fahalii</name>
    <dbReference type="NCBI Taxonomy" id="1157608"/>
    <lineage>
        <taxon>Eukaryota</taxon>
        <taxon>Fungi</taxon>
        <taxon>Dikarya</taxon>
        <taxon>Ascomycota</taxon>
        <taxon>Pezizomycotina</taxon>
        <taxon>Sordariomycetes</taxon>
        <taxon>Sordariomycetidae</taxon>
        <taxon>Sordariales</taxon>
        <taxon>Sordariales incertae sedis</taxon>
        <taxon>Madurella</taxon>
    </lineage>
</organism>
<keyword evidence="3" id="KW-1185">Reference proteome</keyword>
<evidence type="ECO:0000313" key="2">
    <source>
        <dbReference type="EMBL" id="GAB1320019.1"/>
    </source>
</evidence>
<feature type="transmembrane region" description="Helical" evidence="1">
    <location>
        <begin position="307"/>
        <end position="327"/>
    </location>
</feature>
<reference evidence="2 3" key="1">
    <citation type="submission" date="2024-09" db="EMBL/GenBank/DDBJ databases">
        <title>Itraconazole resistance in Madurella fahalii resulting from another homologue of gene encoding cytochrome P450 14-alpha sterol demethylase (CYP51).</title>
        <authorList>
            <person name="Yoshioka I."/>
            <person name="Fahal A.H."/>
            <person name="Kaneko S."/>
            <person name="Yaguchi T."/>
        </authorList>
    </citation>
    <scope>NUCLEOTIDE SEQUENCE [LARGE SCALE GENOMIC DNA]</scope>
    <source>
        <strain evidence="2 3">IFM 68171</strain>
    </source>
</reference>
<feature type="transmembrane region" description="Helical" evidence="1">
    <location>
        <begin position="138"/>
        <end position="157"/>
    </location>
</feature>
<dbReference type="Proteomes" id="UP001628179">
    <property type="component" value="Unassembled WGS sequence"/>
</dbReference>
<gene>
    <name evidence="2" type="ORF">MFIFM68171_10229</name>
</gene>
<name>A0ABQ0GQM6_9PEZI</name>
<protein>
    <submittedName>
        <fullName evidence="2">Uncharacterized protein</fullName>
    </submittedName>
</protein>
<comment type="caution">
    <text evidence="2">The sequence shown here is derived from an EMBL/GenBank/DDBJ whole genome shotgun (WGS) entry which is preliminary data.</text>
</comment>
<dbReference type="GeneID" id="98180971"/>
<dbReference type="EMBL" id="BAAFSV010000006">
    <property type="protein sequence ID" value="GAB1320019.1"/>
    <property type="molecule type" value="Genomic_DNA"/>
</dbReference>
<feature type="transmembrane region" description="Helical" evidence="1">
    <location>
        <begin position="101"/>
        <end position="126"/>
    </location>
</feature>